<gene>
    <name evidence="1" type="ORF">SADUNF_Sadunf01G0147300</name>
</gene>
<protein>
    <submittedName>
        <fullName evidence="1">Uncharacterized protein</fullName>
    </submittedName>
</protein>
<reference evidence="1 2" key="1">
    <citation type="submission" date="2020-10" db="EMBL/GenBank/DDBJ databases">
        <title>Plant Genome Project.</title>
        <authorList>
            <person name="Zhang R.-G."/>
        </authorList>
    </citation>
    <scope>NUCLEOTIDE SEQUENCE [LARGE SCALE GENOMIC DNA]</scope>
    <source>
        <strain evidence="1">FAFU-HL-1</strain>
        <tissue evidence="1">Leaf</tissue>
    </source>
</reference>
<organism evidence="1 2">
    <name type="scientific">Salix dunnii</name>
    <dbReference type="NCBI Taxonomy" id="1413687"/>
    <lineage>
        <taxon>Eukaryota</taxon>
        <taxon>Viridiplantae</taxon>
        <taxon>Streptophyta</taxon>
        <taxon>Embryophyta</taxon>
        <taxon>Tracheophyta</taxon>
        <taxon>Spermatophyta</taxon>
        <taxon>Magnoliopsida</taxon>
        <taxon>eudicotyledons</taxon>
        <taxon>Gunneridae</taxon>
        <taxon>Pentapetalae</taxon>
        <taxon>rosids</taxon>
        <taxon>fabids</taxon>
        <taxon>Malpighiales</taxon>
        <taxon>Salicaceae</taxon>
        <taxon>Saliceae</taxon>
        <taxon>Salix</taxon>
    </lineage>
</organism>
<sequence length="180" mass="21141">MRDKEREIACRFLCKDNMSNWVRFSLSPHLRVDEDFGREDQATSFSLMPLLFDGPFCVAEPFKLPFNCAPSTACPLFLSFYWIYENNMDEGRTSEDGSKLEDFLRYYSNSLADETQVHCQQEDHNTNQNHVDKIKYIIVPSFNIDRNIETRKYSLTDHSSLIQSYHFNDNSRTLIPNDNL</sequence>
<dbReference type="EMBL" id="JADGMS010000001">
    <property type="protein sequence ID" value="KAF9689969.1"/>
    <property type="molecule type" value="Genomic_DNA"/>
</dbReference>
<keyword evidence="2" id="KW-1185">Reference proteome</keyword>
<dbReference type="AlphaFoldDB" id="A0A835TLQ3"/>
<accession>A0A835TLQ3</accession>
<name>A0A835TLQ3_9ROSI</name>
<dbReference type="Proteomes" id="UP000657918">
    <property type="component" value="Unassembled WGS sequence"/>
</dbReference>
<comment type="caution">
    <text evidence="1">The sequence shown here is derived from an EMBL/GenBank/DDBJ whole genome shotgun (WGS) entry which is preliminary data.</text>
</comment>
<proteinExistence type="predicted"/>
<evidence type="ECO:0000313" key="1">
    <source>
        <dbReference type="EMBL" id="KAF9689969.1"/>
    </source>
</evidence>
<evidence type="ECO:0000313" key="2">
    <source>
        <dbReference type="Proteomes" id="UP000657918"/>
    </source>
</evidence>